<evidence type="ECO:0000256" key="4">
    <source>
        <dbReference type="ARBA" id="ARBA00022840"/>
    </source>
</evidence>
<evidence type="ECO:0000256" key="2">
    <source>
        <dbReference type="ARBA" id="ARBA00022741"/>
    </source>
</evidence>
<name>A0A5B8XMX8_9DELT</name>
<keyword evidence="8" id="KW-0723">Serine/threonine-protein kinase</keyword>
<evidence type="ECO:0000256" key="1">
    <source>
        <dbReference type="ARBA" id="ARBA00022679"/>
    </source>
</evidence>
<dbReference type="PROSITE" id="PS00107">
    <property type="entry name" value="PROTEIN_KINASE_ATP"/>
    <property type="match status" value="1"/>
</dbReference>
<dbReference type="OrthoDB" id="5509558at2"/>
<gene>
    <name evidence="8" type="ORF">FRD01_03655</name>
</gene>
<dbReference type="RefSeq" id="WP_146957735.1">
    <property type="nucleotide sequence ID" value="NZ_CP042467.1"/>
</dbReference>
<keyword evidence="3 8" id="KW-0418">Kinase</keyword>
<keyword evidence="6" id="KW-0812">Transmembrane</keyword>
<dbReference type="Proteomes" id="UP000321595">
    <property type="component" value="Chromosome"/>
</dbReference>
<dbReference type="PROSITE" id="PS50011">
    <property type="entry name" value="PROTEIN_KINASE_DOM"/>
    <property type="match status" value="1"/>
</dbReference>
<dbReference type="InterPro" id="IPR000719">
    <property type="entry name" value="Prot_kinase_dom"/>
</dbReference>
<dbReference type="SUPFAM" id="SSF56112">
    <property type="entry name" value="Protein kinase-like (PK-like)"/>
    <property type="match status" value="1"/>
</dbReference>
<feature type="transmembrane region" description="Helical" evidence="6">
    <location>
        <begin position="321"/>
        <end position="343"/>
    </location>
</feature>
<evidence type="ECO:0000256" key="5">
    <source>
        <dbReference type="PROSITE-ProRule" id="PRU10141"/>
    </source>
</evidence>
<dbReference type="PANTHER" id="PTHR43289">
    <property type="entry name" value="MITOGEN-ACTIVATED PROTEIN KINASE KINASE KINASE 20-RELATED"/>
    <property type="match status" value="1"/>
</dbReference>
<evidence type="ECO:0000313" key="8">
    <source>
        <dbReference type="EMBL" id="QED26358.1"/>
    </source>
</evidence>
<keyword evidence="6" id="KW-0472">Membrane</keyword>
<keyword evidence="9" id="KW-1185">Reference proteome</keyword>
<dbReference type="SMART" id="SM00220">
    <property type="entry name" value="S_TKc"/>
    <property type="match status" value="1"/>
</dbReference>
<reference evidence="8 9" key="1">
    <citation type="submission" date="2019-08" db="EMBL/GenBank/DDBJ databases">
        <authorList>
            <person name="Liang Q."/>
        </authorList>
    </citation>
    <scope>NUCLEOTIDE SEQUENCE [LARGE SCALE GENOMIC DNA]</scope>
    <source>
        <strain evidence="8 9">V1718</strain>
    </source>
</reference>
<proteinExistence type="predicted"/>
<evidence type="ECO:0000256" key="6">
    <source>
        <dbReference type="SAM" id="Phobius"/>
    </source>
</evidence>
<evidence type="ECO:0000313" key="9">
    <source>
        <dbReference type="Proteomes" id="UP000321595"/>
    </source>
</evidence>
<evidence type="ECO:0000259" key="7">
    <source>
        <dbReference type="PROSITE" id="PS50011"/>
    </source>
</evidence>
<dbReference type="CDD" id="cd14014">
    <property type="entry name" value="STKc_PknB_like"/>
    <property type="match status" value="1"/>
</dbReference>
<dbReference type="InterPro" id="IPR008271">
    <property type="entry name" value="Ser/Thr_kinase_AS"/>
</dbReference>
<keyword evidence="1" id="KW-0808">Transferase</keyword>
<dbReference type="Pfam" id="PF00069">
    <property type="entry name" value="Pkinase"/>
    <property type="match status" value="1"/>
</dbReference>
<protein>
    <submittedName>
        <fullName evidence="8">Serine/threonine protein kinase</fullName>
    </submittedName>
</protein>
<dbReference type="AlphaFoldDB" id="A0A5B8XMX8"/>
<feature type="domain" description="Protein kinase" evidence="7">
    <location>
        <begin position="16"/>
        <end position="276"/>
    </location>
</feature>
<evidence type="ECO:0000256" key="3">
    <source>
        <dbReference type="ARBA" id="ARBA00022777"/>
    </source>
</evidence>
<dbReference type="GO" id="GO:0005524">
    <property type="term" value="F:ATP binding"/>
    <property type="evidence" value="ECO:0007669"/>
    <property type="project" value="UniProtKB-UniRule"/>
</dbReference>
<dbReference type="InterPro" id="IPR017441">
    <property type="entry name" value="Protein_kinase_ATP_BS"/>
</dbReference>
<dbReference type="Gene3D" id="1.10.510.10">
    <property type="entry name" value="Transferase(Phosphotransferase) domain 1"/>
    <property type="match status" value="1"/>
</dbReference>
<organism evidence="8 9">
    <name type="scientific">Microvenator marinus</name>
    <dbReference type="NCBI Taxonomy" id="2600177"/>
    <lineage>
        <taxon>Bacteria</taxon>
        <taxon>Deltaproteobacteria</taxon>
        <taxon>Bradymonadales</taxon>
        <taxon>Microvenatoraceae</taxon>
        <taxon>Microvenator</taxon>
    </lineage>
</organism>
<dbReference type="InterPro" id="IPR011009">
    <property type="entry name" value="Kinase-like_dom_sf"/>
</dbReference>
<dbReference type="GO" id="GO:0004674">
    <property type="term" value="F:protein serine/threonine kinase activity"/>
    <property type="evidence" value="ECO:0007669"/>
    <property type="project" value="UniProtKB-KW"/>
</dbReference>
<keyword evidence="6" id="KW-1133">Transmembrane helix</keyword>
<dbReference type="PANTHER" id="PTHR43289:SF6">
    <property type="entry name" value="SERINE_THREONINE-PROTEIN KINASE NEKL-3"/>
    <property type="match status" value="1"/>
</dbReference>
<keyword evidence="2 5" id="KW-0547">Nucleotide-binding</keyword>
<accession>A0A5B8XMX8</accession>
<sequence length="345" mass="37216">MRREILEPGQVVDGRYQILGKLGAGGFATVFDAVHLSLGRSVAVKVLDVSGISDDAYMERFSREARICAQLDHPSIVRIHDFGQLGEGQPYIAMEKLTGHDLEVELKATGPLSVERMLRLFVPVLEGLGLAHKAGIVHKDLKPSNLFLVNPNTPEERLVVVDFGIARVLDSKTQLTQAGSFAGTPAYLAPEYIQNQVVSPALDVYQMGLIIVETLSGRPVVRSESAIGYIMKHIQGEHDIPDGIKSGALGTVLLKALSIDPTSRYPDGSEFSRALAGVRMTGEPVPTLAMPPVHSPPPSSPLIQTNSAAKVPAHRSSGMPLWMSMLILVSFFFFSGCVICSLLSL</sequence>
<dbReference type="EMBL" id="CP042467">
    <property type="protein sequence ID" value="QED26358.1"/>
    <property type="molecule type" value="Genomic_DNA"/>
</dbReference>
<dbReference type="Gene3D" id="3.30.200.20">
    <property type="entry name" value="Phosphorylase Kinase, domain 1"/>
    <property type="match status" value="1"/>
</dbReference>
<feature type="binding site" evidence="5">
    <location>
        <position position="45"/>
    </location>
    <ligand>
        <name>ATP</name>
        <dbReference type="ChEBI" id="CHEBI:30616"/>
    </ligand>
</feature>
<keyword evidence="4 5" id="KW-0067">ATP-binding</keyword>
<dbReference type="KEGG" id="bbae:FRD01_03655"/>
<dbReference type="PROSITE" id="PS00108">
    <property type="entry name" value="PROTEIN_KINASE_ST"/>
    <property type="match status" value="1"/>
</dbReference>